<keyword evidence="5" id="KW-1003">Cell membrane</keyword>
<gene>
    <name evidence="5 6" type="primary">tatC</name>
    <name evidence="6" type="ORF">ACFPYJ_03735</name>
</gene>
<keyword evidence="2 5" id="KW-0812">Transmembrane</keyword>
<name>A0ABW0VQT7_9BACL</name>
<keyword evidence="4 5" id="KW-0472">Membrane</keyword>
<dbReference type="RefSeq" id="WP_379186695.1">
    <property type="nucleotide sequence ID" value="NZ_JBHSOW010000015.1"/>
</dbReference>
<dbReference type="Pfam" id="PF00902">
    <property type="entry name" value="TatC"/>
    <property type="match status" value="1"/>
</dbReference>
<sequence length="251" mass="28629">MIDDKRMSLIEHLAELRKRIIGVVVVLFLTMIGGLFLSPKVLLYLKSIPPASGITWNVFSPWDGLRIYMQVAFVFSAAVTLPYILYQLWSFMKVGLKKEEQEATLRYIPYSILCFFTGLSFAYFVVFPMSFDFTSRISDRLDLTPTYGIAQYFGFMLSIVIPMSLAFELPVVIMFLTRIGVLTPKMLSGMRRYAYLSLVILASLISPPELISHLMVFIPLVVLYEISVWLSRAIYRKKTKLPAIDTAVMNG</sequence>
<evidence type="ECO:0000313" key="6">
    <source>
        <dbReference type="EMBL" id="MFC5648240.1"/>
    </source>
</evidence>
<feature type="transmembrane region" description="Helical" evidence="5">
    <location>
        <begin position="189"/>
        <end position="205"/>
    </location>
</feature>
<feature type="transmembrane region" description="Helical" evidence="5">
    <location>
        <begin position="20"/>
        <end position="45"/>
    </location>
</feature>
<evidence type="ECO:0000256" key="1">
    <source>
        <dbReference type="ARBA" id="ARBA00004141"/>
    </source>
</evidence>
<dbReference type="NCBIfam" id="TIGR00945">
    <property type="entry name" value="tatC"/>
    <property type="match status" value="1"/>
</dbReference>
<comment type="function">
    <text evidence="5">Part of the twin-arginine translocation (Tat) system that transports large folded proteins containing a characteristic twin-arginine motif in their signal peptide across membranes.</text>
</comment>
<dbReference type="PANTHER" id="PTHR30371:SF0">
    <property type="entry name" value="SEC-INDEPENDENT PROTEIN TRANSLOCASE PROTEIN TATC, CHLOROPLASTIC-RELATED"/>
    <property type="match status" value="1"/>
</dbReference>
<dbReference type="EMBL" id="JBHSOW010000015">
    <property type="protein sequence ID" value="MFC5648240.1"/>
    <property type="molecule type" value="Genomic_DNA"/>
</dbReference>
<dbReference type="InterPro" id="IPR019820">
    <property type="entry name" value="Sec-indep_translocase_CS"/>
</dbReference>
<evidence type="ECO:0000256" key="2">
    <source>
        <dbReference type="ARBA" id="ARBA00022692"/>
    </source>
</evidence>
<comment type="subcellular location">
    <subcellularLocation>
        <location evidence="5">Cell membrane</location>
        <topology evidence="5">Multi-pass membrane protein</topology>
    </subcellularLocation>
    <subcellularLocation>
        <location evidence="1">Membrane</location>
        <topology evidence="1">Multi-pass membrane protein</topology>
    </subcellularLocation>
</comment>
<feature type="transmembrane region" description="Helical" evidence="5">
    <location>
        <begin position="65"/>
        <end position="86"/>
    </location>
</feature>
<feature type="transmembrane region" description="Helical" evidence="5">
    <location>
        <begin position="149"/>
        <end position="177"/>
    </location>
</feature>
<evidence type="ECO:0000313" key="7">
    <source>
        <dbReference type="Proteomes" id="UP001596047"/>
    </source>
</evidence>
<comment type="similarity">
    <text evidence="5">Belongs to the TatC family.</text>
</comment>
<keyword evidence="5" id="KW-0811">Translocation</keyword>
<keyword evidence="7" id="KW-1185">Reference proteome</keyword>
<dbReference type="PANTHER" id="PTHR30371">
    <property type="entry name" value="SEC-INDEPENDENT PROTEIN TRANSLOCASE PROTEIN TATC"/>
    <property type="match status" value="1"/>
</dbReference>
<dbReference type="InterPro" id="IPR002033">
    <property type="entry name" value="TatC"/>
</dbReference>
<dbReference type="Proteomes" id="UP001596047">
    <property type="component" value="Unassembled WGS sequence"/>
</dbReference>
<evidence type="ECO:0000256" key="3">
    <source>
        <dbReference type="ARBA" id="ARBA00022989"/>
    </source>
</evidence>
<dbReference type="PRINTS" id="PR01840">
    <property type="entry name" value="TATCFAMILY"/>
</dbReference>
<dbReference type="HAMAP" id="MF_00902">
    <property type="entry name" value="TatC"/>
    <property type="match status" value="1"/>
</dbReference>
<keyword evidence="5" id="KW-0653">Protein transport</keyword>
<reference evidence="7" key="1">
    <citation type="journal article" date="2019" name="Int. J. Syst. Evol. Microbiol.">
        <title>The Global Catalogue of Microorganisms (GCM) 10K type strain sequencing project: providing services to taxonomists for standard genome sequencing and annotation.</title>
        <authorList>
            <consortium name="The Broad Institute Genomics Platform"/>
            <consortium name="The Broad Institute Genome Sequencing Center for Infectious Disease"/>
            <person name="Wu L."/>
            <person name="Ma J."/>
        </authorList>
    </citation>
    <scope>NUCLEOTIDE SEQUENCE [LARGE SCALE GENOMIC DNA]</scope>
    <source>
        <strain evidence="7">CGMCC 1.3240</strain>
    </source>
</reference>
<dbReference type="PROSITE" id="PS01218">
    <property type="entry name" value="TATC"/>
    <property type="match status" value="1"/>
</dbReference>
<comment type="subunit">
    <text evidence="5">Forms a complex with TatA.</text>
</comment>
<organism evidence="6 7">
    <name type="scientific">Paenibacillus solisilvae</name>
    <dbReference type="NCBI Taxonomy" id="2486751"/>
    <lineage>
        <taxon>Bacteria</taxon>
        <taxon>Bacillati</taxon>
        <taxon>Bacillota</taxon>
        <taxon>Bacilli</taxon>
        <taxon>Bacillales</taxon>
        <taxon>Paenibacillaceae</taxon>
        <taxon>Paenibacillus</taxon>
    </lineage>
</organism>
<comment type="caution">
    <text evidence="6">The sequence shown here is derived from an EMBL/GenBank/DDBJ whole genome shotgun (WGS) entry which is preliminary data.</text>
</comment>
<feature type="transmembrane region" description="Helical" evidence="5">
    <location>
        <begin position="107"/>
        <end position="129"/>
    </location>
</feature>
<protein>
    <recommendedName>
        <fullName evidence="5">Sec-independent protein translocase protein TatC</fullName>
    </recommendedName>
</protein>
<keyword evidence="3 5" id="KW-1133">Transmembrane helix</keyword>
<accession>A0ABW0VQT7</accession>
<keyword evidence="5" id="KW-0813">Transport</keyword>
<evidence type="ECO:0000256" key="4">
    <source>
        <dbReference type="ARBA" id="ARBA00023136"/>
    </source>
</evidence>
<proteinExistence type="inferred from homology"/>
<evidence type="ECO:0000256" key="5">
    <source>
        <dbReference type="HAMAP-Rule" id="MF_00902"/>
    </source>
</evidence>
<feature type="transmembrane region" description="Helical" evidence="5">
    <location>
        <begin position="211"/>
        <end position="230"/>
    </location>
</feature>